<feature type="transmembrane region" description="Helical" evidence="1">
    <location>
        <begin position="36"/>
        <end position="55"/>
    </location>
</feature>
<reference evidence="2" key="1">
    <citation type="submission" date="2022-12" db="EMBL/GenBank/DDBJ databases">
        <title>Paraconexibacter alkalitolerans sp. nov. and Baekduia alba sp. nov., isolated from soil and emended description of the genera Paraconexibacter (Chun et al., 2020) and Baekduia (An et al., 2020).</title>
        <authorList>
            <person name="Vieira S."/>
            <person name="Huber K.J."/>
            <person name="Geppert A."/>
            <person name="Wolf J."/>
            <person name="Neumann-Schaal M."/>
            <person name="Muesken M."/>
            <person name="Overmann J."/>
        </authorList>
    </citation>
    <scope>NUCLEOTIDE SEQUENCE</scope>
    <source>
        <strain evidence="2">AEG42_29</strain>
    </source>
</reference>
<dbReference type="EMBL" id="CP114014">
    <property type="protein sequence ID" value="XAY03607.1"/>
    <property type="molecule type" value="Genomic_DNA"/>
</dbReference>
<gene>
    <name evidence="2" type="ORF">DSM112329_00427</name>
</gene>
<accession>A0AAU7AQG1</accession>
<dbReference type="KEGG" id="parq:DSM112329_00427"/>
<keyword evidence="1" id="KW-1133">Transmembrane helix</keyword>
<evidence type="ECO:0000256" key="1">
    <source>
        <dbReference type="SAM" id="Phobius"/>
    </source>
</evidence>
<evidence type="ECO:0000313" key="2">
    <source>
        <dbReference type="EMBL" id="XAY03607.1"/>
    </source>
</evidence>
<protein>
    <submittedName>
        <fullName evidence="2">Uncharacterized protein</fullName>
    </submittedName>
</protein>
<keyword evidence="1" id="KW-0472">Membrane</keyword>
<name>A0AAU7AQG1_9ACTN</name>
<organism evidence="2">
    <name type="scientific">Paraconexibacter sp. AEG42_29</name>
    <dbReference type="NCBI Taxonomy" id="2997339"/>
    <lineage>
        <taxon>Bacteria</taxon>
        <taxon>Bacillati</taxon>
        <taxon>Actinomycetota</taxon>
        <taxon>Thermoleophilia</taxon>
        <taxon>Solirubrobacterales</taxon>
        <taxon>Paraconexibacteraceae</taxon>
        <taxon>Paraconexibacter</taxon>
    </lineage>
</organism>
<sequence>MWVMPSRPDMRLMGALGVFAVGVALAQSVAGLDAGLLLLTPAIVLFLPLLAGRYVGEETLQRWTAAFVPRRRRAAAALAPRLGRAPRAFATGGGARLATAMSRRGPPRGVLAPV</sequence>
<dbReference type="AlphaFoldDB" id="A0AAU7AQG1"/>
<proteinExistence type="predicted"/>
<keyword evidence="1" id="KW-0812">Transmembrane</keyword>